<dbReference type="GO" id="GO:0005506">
    <property type="term" value="F:iron ion binding"/>
    <property type="evidence" value="ECO:0007669"/>
    <property type="project" value="InterPro"/>
</dbReference>
<evidence type="ECO:0000256" key="8">
    <source>
        <dbReference type="SAM" id="Phobius"/>
    </source>
</evidence>
<evidence type="ECO:0000313" key="9">
    <source>
        <dbReference type="EMBL" id="KAJ8429364.1"/>
    </source>
</evidence>
<dbReference type="GO" id="GO:0016705">
    <property type="term" value="F:oxidoreductase activity, acting on paired donors, with incorporation or reduction of molecular oxygen"/>
    <property type="evidence" value="ECO:0007669"/>
    <property type="project" value="InterPro"/>
</dbReference>
<evidence type="ECO:0000256" key="6">
    <source>
        <dbReference type="RuleBase" id="RU000461"/>
    </source>
</evidence>
<keyword evidence="8" id="KW-0472">Membrane</keyword>
<comment type="subcellular location">
    <subcellularLocation>
        <location evidence="1">Membrane</location>
        <topology evidence="1">Single-pass membrane protein</topology>
    </subcellularLocation>
</comment>
<evidence type="ECO:0000256" key="1">
    <source>
        <dbReference type="ARBA" id="ARBA00004167"/>
    </source>
</evidence>
<dbReference type="EMBL" id="JAKOGI010000900">
    <property type="protein sequence ID" value="KAJ8429364.1"/>
    <property type="molecule type" value="Genomic_DNA"/>
</dbReference>
<name>A0A9Q1JQU3_9CARY</name>
<evidence type="ECO:0000256" key="4">
    <source>
        <dbReference type="ARBA" id="ARBA00022989"/>
    </source>
</evidence>
<protein>
    <recommendedName>
        <fullName evidence="11">Cytochrome P450</fullName>
    </recommendedName>
</protein>
<reference evidence="9" key="1">
    <citation type="submission" date="2022-04" db="EMBL/GenBank/DDBJ databases">
        <title>Carnegiea gigantea Genome sequencing and assembly v2.</title>
        <authorList>
            <person name="Copetti D."/>
            <person name="Sanderson M.J."/>
            <person name="Burquez A."/>
            <person name="Wojciechowski M.F."/>
        </authorList>
    </citation>
    <scope>NUCLEOTIDE SEQUENCE</scope>
    <source>
        <strain evidence="9">SGP5-SGP5p</strain>
        <tissue evidence="9">Aerial part</tissue>
    </source>
</reference>
<dbReference type="GO" id="GO:0004497">
    <property type="term" value="F:monooxygenase activity"/>
    <property type="evidence" value="ECO:0007669"/>
    <property type="project" value="UniProtKB-KW"/>
</dbReference>
<proteinExistence type="inferred from homology"/>
<dbReference type="SUPFAM" id="SSF48264">
    <property type="entry name" value="Cytochrome P450"/>
    <property type="match status" value="1"/>
</dbReference>
<dbReference type="Gene3D" id="1.10.630.10">
    <property type="entry name" value="Cytochrome P450"/>
    <property type="match status" value="1"/>
</dbReference>
<dbReference type="GO" id="GO:0016125">
    <property type="term" value="P:sterol metabolic process"/>
    <property type="evidence" value="ECO:0007669"/>
    <property type="project" value="TreeGrafter"/>
</dbReference>
<evidence type="ECO:0000313" key="10">
    <source>
        <dbReference type="Proteomes" id="UP001153076"/>
    </source>
</evidence>
<dbReference type="Pfam" id="PF00067">
    <property type="entry name" value="p450"/>
    <property type="match status" value="1"/>
</dbReference>
<keyword evidence="6" id="KW-0560">Oxidoreductase</keyword>
<dbReference type="GO" id="GO:0016020">
    <property type="term" value="C:membrane"/>
    <property type="evidence" value="ECO:0007669"/>
    <property type="project" value="UniProtKB-SubCell"/>
</dbReference>
<keyword evidence="2 8" id="KW-0812">Transmembrane</keyword>
<dbReference type="PANTHER" id="PTHR24286:SF12">
    <property type="entry name" value="CYTOCHROME P450 FAMILY PROTEIN, EXPRESSED"/>
    <property type="match status" value="1"/>
</dbReference>
<gene>
    <name evidence="9" type="ORF">Cgig2_033196</name>
</gene>
<organism evidence="9 10">
    <name type="scientific">Carnegiea gigantea</name>
    <dbReference type="NCBI Taxonomy" id="171969"/>
    <lineage>
        <taxon>Eukaryota</taxon>
        <taxon>Viridiplantae</taxon>
        <taxon>Streptophyta</taxon>
        <taxon>Embryophyta</taxon>
        <taxon>Tracheophyta</taxon>
        <taxon>Spermatophyta</taxon>
        <taxon>Magnoliopsida</taxon>
        <taxon>eudicotyledons</taxon>
        <taxon>Gunneridae</taxon>
        <taxon>Pentapetalae</taxon>
        <taxon>Caryophyllales</taxon>
        <taxon>Cactineae</taxon>
        <taxon>Cactaceae</taxon>
        <taxon>Cactoideae</taxon>
        <taxon>Echinocereeae</taxon>
        <taxon>Carnegiea</taxon>
    </lineage>
</organism>
<dbReference type="PROSITE" id="PS00086">
    <property type="entry name" value="CYTOCHROME_P450"/>
    <property type="match status" value="1"/>
</dbReference>
<keyword evidence="3 6" id="KW-0479">Metal-binding</keyword>
<dbReference type="InterPro" id="IPR036396">
    <property type="entry name" value="Cyt_P450_sf"/>
</dbReference>
<feature type="transmembrane region" description="Helical" evidence="8">
    <location>
        <begin position="6"/>
        <end position="23"/>
    </location>
</feature>
<comment type="similarity">
    <text evidence="6">Belongs to the cytochrome P450 family.</text>
</comment>
<evidence type="ECO:0000256" key="3">
    <source>
        <dbReference type="ARBA" id="ARBA00022723"/>
    </source>
</evidence>
<comment type="caution">
    <text evidence="9">The sequence shown here is derived from an EMBL/GenBank/DDBJ whole genome shotgun (WGS) entry which is preliminary data.</text>
</comment>
<dbReference type="InterPro" id="IPR001128">
    <property type="entry name" value="Cyt_P450"/>
</dbReference>
<dbReference type="GO" id="GO:0016132">
    <property type="term" value="P:brassinosteroid biosynthetic process"/>
    <property type="evidence" value="ECO:0007669"/>
    <property type="project" value="TreeGrafter"/>
</dbReference>
<dbReference type="OrthoDB" id="1670612at2759"/>
<evidence type="ECO:0000256" key="2">
    <source>
        <dbReference type="ARBA" id="ARBA00022692"/>
    </source>
</evidence>
<evidence type="ECO:0000256" key="5">
    <source>
        <dbReference type="ARBA" id="ARBA00023004"/>
    </source>
</evidence>
<dbReference type="PANTHER" id="PTHR24286">
    <property type="entry name" value="CYTOCHROME P450 26"/>
    <property type="match status" value="1"/>
</dbReference>
<keyword evidence="6" id="KW-0503">Monooxygenase</keyword>
<dbReference type="GO" id="GO:0020037">
    <property type="term" value="F:heme binding"/>
    <property type="evidence" value="ECO:0007669"/>
    <property type="project" value="InterPro"/>
</dbReference>
<dbReference type="InterPro" id="IPR017972">
    <property type="entry name" value="Cyt_P450_CS"/>
</dbReference>
<dbReference type="AlphaFoldDB" id="A0A9Q1JQU3"/>
<feature type="coiled-coil region" evidence="7">
    <location>
        <begin position="238"/>
        <end position="269"/>
    </location>
</feature>
<keyword evidence="7" id="KW-0175">Coiled coil</keyword>
<accession>A0A9Q1JQU3</accession>
<evidence type="ECO:0000256" key="7">
    <source>
        <dbReference type="SAM" id="Coils"/>
    </source>
</evidence>
<keyword evidence="6" id="KW-0349">Heme</keyword>
<dbReference type="GO" id="GO:0010268">
    <property type="term" value="P:brassinosteroid homeostasis"/>
    <property type="evidence" value="ECO:0007669"/>
    <property type="project" value="TreeGrafter"/>
</dbReference>
<keyword evidence="4 8" id="KW-1133">Transmembrane helix</keyword>
<keyword evidence="5 6" id="KW-0408">Iron</keyword>
<sequence>MGLDMAYVFLLGLPLVGWLLWWWNEIWFVTAIKAKCSSMNIKMFPVTWDFLSLGKCSHFYGTLKYCVVLIHKYGENVGAYRNYMYGSPRILVCSPSLSKLILNLPDKFKQAWPTIEALGSNSLMSLKGTHHDRVKSLLMNAINHPHALACIVVHVQPTIVHALQSWAQKGKIIALDELKKVTLLNMGRYFASLDFGPQLHSIEHMLFAITQGFRAQPAKIPGSAYRYAVKCRTKFKSIMRVELEKRKQQNENAKEAKDLMDQLMQMKDEGGKNLTDEEVLDNIVSSIHVGNISTAYLSTWALYFVAKDPNVLHKLREENMELAKEKKDLFITCEDVLKLKYTNKIRPRVGTYYAFGGGWKSCPGNMLVRLQRVILLHHLLIGYKWEVLNPDVKVRYLSHPLPADGLQLLVSEI</sequence>
<dbReference type="Proteomes" id="UP001153076">
    <property type="component" value="Unassembled WGS sequence"/>
</dbReference>
<evidence type="ECO:0008006" key="11">
    <source>
        <dbReference type="Google" id="ProtNLM"/>
    </source>
</evidence>
<keyword evidence="10" id="KW-1185">Reference proteome</keyword>